<organism evidence="2 3">
    <name type="scientific">Saitozyma podzolica</name>
    <dbReference type="NCBI Taxonomy" id="1890683"/>
    <lineage>
        <taxon>Eukaryota</taxon>
        <taxon>Fungi</taxon>
        <taxon>Dikarya</taxon>
        <taxon>Basidiomycota</taxon>
        <taxon>Agaricomycotina</taxon>
        <taxon>Tremellomycetes</taxon>
        <taxon>Tremellales</taxon>
        <taxon>Trimorphomycetaceae</taxon>
        <taxon>Saitozyma</taxon>
    </lineage>
</organism>
<dbReference type="PANTHER" id="PTHR40470">
    <property type="entry name" value="PHYTANOYL-COA DIOXYGENASE FAMILY PROTEIN (AFU_ORTHOLOGUE AFUA_2G15850)"/>
    <property type="match status" value="1"/>
</dbReference>
<keyword evidence="3" id="KW-1185">Reference proteome</keyword>
<accession>A0A427YPV1</accession>
<gene>
    <name evidence="2" type="ORF">EHS25_007476</name>
</gene>
<dbReference type="Proteomes" id="UP000279259">
    <property type="component" value="Unassembled WGS sequence"/>
</dbReference>
<feature type="region of interest" description="Disordered" evidence="1">
    <location>
        <begin position="256"/>
        <end position="292"/>
    </location>
</feature>
<reference evidence="2 3" key="1">
    <citation type="submission" date="2018-11" db="EMBL/GenBank/DDBJ databases">
        <title>Genome sequence of Saitozyma podzolica DSM 27192.</title>
        <authorList>
            <person name="Aliyu H."/>
            <person name="Gorte O."/>
            <person name="Ochsenreither K."/>
        </authorList>
    </citation>
    <scope>NUCLEOTIDE SEQUENCE [LARGE SCALE GENOMIC DNA]</scope>
    <source>
        <strain evidence="2 3">DSM 27192</strain>
    </source>
</reference>
<dbReference type="SUPFAM" id="SSF51197">
    <property type="entry name" value="Clavaminate synthase-like"/>
    <property type="match status" value="1"/>
</dbReference>
<evidence type="ECO:0000256" key="1">
    <source>
        <dbReference type="SAM" id="MobiDB-lite"/>
    </source>
</evidence>
<dbReference type="PANTHER" id="PTHR40470:SF1">
    <property type="entry name" value="PHYTANOYL-COA DIOXYGENASE FAMILY PROTEIN (AFU_ORTHOLOGUE AFUA_2G15850)"/>
    <property type="match status" value="1"/>
</dbReference>
<name>A0A427YPV1_9TREE</name>
<feature type="compositionally biased region" description="Pro residues" evidence="1">
    <location>
        <begin position="258"/>
        <end position="275"/>
    </location>
</feature>
<evidence type="ECO:0000313" key="3">
    <source>
        <dbReference type="Proteomes" id="UP000279259"/>
    </source>
</evidence>
<feature type="compositionally biased region" description="Polar residues" evidence="1">
    <location>
        <begin position="280"/>
        <end position="292"/>
    </location>
</feature>
<dbReference type="Pfam" id="PF05721">
    <property type="entry name" value="PhyH"/>
    <property type="match status" value="1"/>
</dbReference>
<proteinExistence type="predicted"/>
<comment type="caution">
    <text evidence="2">The sequence shown here is derived from an EMBL/GenBank/DDBJ whole genome shotgun (WGS) entry which is preliminary data.</text>
</comment>
<protein>
    <submittedName>
        <fullName evidence="2">Uncharacterized protein</fullName>
    </submittedName>
</protein>
<dbReference type="EMBL" id="RSCD01000004">
    <property type="protein sequence ID" value="RSH93123.1"/>
    <property type="molecule type" value="Genomic_DNA"/>
</dbReference>
<dbReference type="AlphaFoldDB" id="A0A427YPV1"/>
<sequence length="292" mass="32480">MRSPSELQDIVDRYERDGYVVVPNLIPPHLLDPLSLAADRVTDRARAGGWSQVRVVGKQFPPWVAGDDVWGVQNLMHPDLGEEVFAEWYGSEGMLEVSAALMGCRVEDMQFELFNLLVNPLEKTYALSWHRDDIKSTVSPSEESEALGIKHHGIQWNAALYDDACLSAVPGSHRRVRTPAEREANLSGGVMPGGKALELKKGETVFYNNNISSWRPAQRLLEDLPPPDPFPSHHLPDQLALHNVYALHVILLSLGRAPPSPQPPNRPRPFSPPPSALANTRASTRRQIQPPR</sequence>
<dbReference type="Gene3D" id="2.60.120.620">
    <property type="entry name" value="q2cbj1_9rhob like domain"/>
    <property type="match status" value="1"/>
</dbReference>
<dbReference type="OrthoDB" id="2106152at2759"/>
<dbReference type="InterPro" id="IPR008775">
    <property type="entry name" value="Phytyl_CoA_dOase-like"/>
</dbReference>
<evidence type="ECO:0000313" key="2">
    <source>
        <dbReference type="EMBL" id="RSH93123.1"/>
    </source>
</evidence>